<keyword evidence="9 10" id="KW-0998">Cell outer membrane</keyword>
<feature type="domain" description="TonB-dependent receptor plug" evidence="13">
    <location>
        <begin position="108"/>
        <end position="209"/>
    </location>
</feature>
<dbReference type="Pfam" id="PF13715">
    <property type="entry name" value="CarbopepD_reg_2"/>
    <property type="match status" value="1"/>
</dbReference>
<evidence type="ECO:0000256" key="5">
    <source>
        <dbReference type="ARBA" id="ARBA00022729"/>
    </source>
</evidence>
<name>A0ABV5J9P6_9BACT</name>
<dbReference type="SUPFAM" id="SSF56935">
    <property type="entry name" value="Porins"/>
    <property type="match status" value="1"/>
</dbReference>
<keyword evidence="8 14" id="KW-0675">Receptor</keyword>
<proteinExistence type="inferred from homology"/>
<evidence type="ECO:0000313" key="14">
    <source>
        <dbReference type="EMBL" id="MFB9213217.1"/>
    </source>
</evidence>
<keyword evidence="6 11" id="KW-0798">TonB box</keyword>
<dbReference type="Pfam" id="PF07715">
    <property type="entry name" value="Plug"/>
    <property type="match status" value="1"/>
</dbReference>
<evidence type="ECO:0000256" key="9">
    <source>
        <dbReference type="ARBA" id="ARBA00023237"/>
    </source>
</evidence>
<dbReference type="Pfam" id="PF00593">
    <property type="entry name" value="TonB_dep_Rec_b-barrel"/>
    <property type="match status" value="1"/>
</dbReference>
<dbReference type="Gene3D" id="2.60.40.1120">
    <property type="entry name" value="Carboxypeptidase-like, regulatory domain"/>
    <property type="match status" value="1"/>
</dbReference>
<keyword evidence="7 10" id="KW-0472">Membrane</keyword>
<feature type="domain" description="TonB-dependent receptor-like beta-barrel" evidence="12">
    <location>
        <begin position="293"/>
        <end position="722"/>
    </location>
</feature>
<dbReference type="PANTHER" id="PTHR30069">
    <property type="entry name" value="TONB-DEPENDENT OUTER MEMBRANE RECEPTOR"/>
    <property type="match status" value="1"/>
</dbReference>
<evidence type="ECO:0000256" key="8">
    <source>
        <dbReference type="ARBA" id="ARBA00023170"/>
    </source>
</evidence>
<protein>
    <submittedName>
        <fullName evidence="14">TonB-dependent receptor domain-containing protein</fullName>
    </submittedName>
</protein>
<dbReference type="SUPFAM" id="SSF49464">
    <property type="entry name" value="Carboxypeptidase regulatory domain-like"/>
    <property type="match status" value="1"/>
</dbReference>
<reference evidence="14 15" key="1">
    <citation type="submission" date="2024-09" db="EMBL/GenBank/DDBJ databases">
        <authorList>
            <person name="Sun Q."/>
            <person name="Mori K."/>
        </authorList>
    </citation>
    <scope>NUCLEOTIDE SEQUENCE [LARGE SCALE GENOMIC DNA]</scope>
    <source>
        <strain evidence="14 15">CECT 7682</strain>
    </source>
</reference>
<sequence length="764" mass="85521">MISFSPTAQSKFTISGTIEDATNGEGLIGASVFIQELQKGTTSNVYGFYSLTVPPGKYTVQVSYIGYEPFTKKIDLNQPQTMDVSLQPGEATLDEVVVSADPDDQNVRSTQMSVNKLDMEEVEVIPVIFGEKDIIKTIQLLPGIKSSEGGGGFFVRGGSAGQNLILLDEAPVYNASHLLGFFSVFNADAIKDLSIYKGHIPAEYGGRASSVLDIKMKEGNSKNWGAQGGIGLISSRLTVEAPIVKDKGSFVVSGRRTYVDVFLKASSNEDVKNSILYFYDLNAKANYRLGENDRLFVSGYFGRDNFGYSDVFGFDWGNSTATARWNHLFNDRLFLNTTALFSDYNYNVDIGGDEGENNGFLITSAIQDISLKEDFEYYINPSNTLKFGASGVYHIFVPGEIRTDENATVNPLELQQKYAWEAAAYVSDDWEVSKSFKVNAGLRYSWFGQVGPGEVYTYDEVGDVVQNENFGKGELVKAYSGFEPRLGLTYLLNENTSIKGSFGRNRQYLHLVSNSNSGTPIDLWIPSSNNVRPQIADQLAIGYFKNFNDNAIEGSLEVYYKDMKNQVDYRTGADLIFNENVESQFLYGKGWSYGTEFYLKKNKGPLTGWVSYTWSRSKRKFDGVDRGEIYPASWDRPHDLSLVGIYKLSKKLTLSGTFVYRTGDAVTFPIGKYQVDGEVINRYGKRNNDRLPDYHRLDLGATLQLKNTQKFESDLNISIYNVYARKNAFTVNFRENRTDPSKTEAVKLSLFSILPSITYNFRFK</sequence>
<dbReference type="PROSITE" id="PS52016">
    <property type="entry name" value="TONB_DEPENDENT_REC_3"/>
    <property type="match status" value="1"/>
</dbReference>
<dbReference type="InterPro" id="IPR036942">
    <property type="entry name" value="Beta-barrel_TonB_sf"/>
</dbReference>
<dbReference type="Gene3D" id="2.170.130.10">
    <property type="entry name" value="TonB-dependent receptor, plug domain"/>
    <property type="match status" value="1"/>
</dbReference>
<comment type="caution">
    <text evidence="14">The sequence shown here is derived from an EMBL/GenBank/DDBJ whole genome shotgun (WGS) entry which is preliminary data.</text>
</comment>
<evidence type="ECO:0000256" key="3">
    <source>
        <dbReference type="ARBA" id="ARBA00022452"/>
    </source>
</evidence>
<dbReference type="EMBL" id="JBHMEW010000067">
    <property type="protein sequence ID" value="MFB9213217.1"/>
    <property type="molecule type" value="Genomic_DNA"/>
</dbReference>
<dbReference type="InterPro" id="IPR000531">
    <property type="entry name" value="Beta-barrel_TonB"/>
</dbReference>
<evidence type="ECO:0000256" key="7">
    <source>
        <dbReference type="ARBA" id="ARBA00023136"/>
    </source>
</evidence>
<keyword evidence="4 10" id="KW-0812">Transmembrane</keyword>
<comment type="similarity">
    <text evidence="10 11">Belongs to the TonB-dependent receptor family.</text>
</comment>
<accession>A0ABV5J9P6</accession>
<keyword evidence="5" id="KW-0732">Signal</keyword>
<keyword evidence="2 10" id="KW-0813">Transport</keyword>
<dbReference type="PANTHER" id="PTHR30069:SF29">
    <property type="entry name" value="HEMOGLOBIN AND HEMOGLOBIN-HAPTOGLOBIN-BINDING PROTEIN 1-RELATED"/>
    <property type="match status" value="1"/>
</dbReference>
<dbReference type="InterPro" id="IPR008969">
    <property type="entry name" value="CarboxyPept-like_regulatory"/>
</dbReference>
<gene>
    <name evidence="14" type="ORF">ACFFUR_15480</name>
</gene>
<keyword evidence="15" id="KW-1185">Reference proteome</keyword>
<evidence type="ECO:0000259" key="12">
    <source>
        <dbReference type="Pfam" id="PF00593"/>
    </source>
</evidence>
<evidence type="ECO:0000256" key="10">
    <source>
        <dbReference type="PROSITE-ProRule" id="PRU01360"/>
    </source>
</evidence>
<dbReference type="InterPro" id="IPR039426">
    <property type="entry name" value="TonB-dep_rcpt-like"/>
</dbReference>
<evidence type="ECO:0000256" key="6">
    <source>
        <dbReference type="ARBA" id="ARBA00023077"/>
    </source>
</evidence>
<evidence type="ECO:0000259" key="13">
    <source>
        <dbReference type="Pfam" id="PF07715"/>
    </source>
</evidence>
<evidence type="ECO:0000256" key="1">
    <source>
        <dbReference type="ARBA" id="ARBA00004571"/>
    </source>
</evidence>
<keyword evidence="3 10" id="KW-1134">Transmembrane beta strand</keyword>
<dbReference type="Proteomes" id="UP001589654">
    <property type="component" value="Unassembled WGS sequence"/>
</dbReference>
<evidence type="ECO:0000313" key="15">
    <source>
        <dbReference type="Proteomes" id="UP001589654"/>
    </source>
</evidence>
<evidence type="ECO:0000256" key="4">
    <source>
        <dbReference type="ARBA" id="ARBA00022692"/>
    </source>
</evidence>
<dbReference type="InterPro" id="IPR037066">
    <property type="entry name" value="Plug_dom_sf"/>
</dbReference>
<dbReference type="RefSeq" id="WP_290248745.1">
    <property type="nucleotide sequence ID" value="NZ_JAUFQT010000001.1"/>
</dbReference>
<dbReference type="InterPro" id="IPR012910">
    <property type="entry name" value="Plug_dom"/>
</dbReference>
<evidence type="ECO:0000256" key="11">
    <source>
        <dbReference type="RuleBase" id="RU003357"/>
    </source>
</evidence>
<organism evidence="14 15">
    <name type="scientific">Echinicola jeungdonensis</name>
    <dbReference type="NCBI Taxonomy" id="709343"/>
    <lineage>
        <taxon>Bacteria</taxon>
        <taxon>Pseudomonadati</taxon>
        <taxon>Bacteroidota</taxon>
        <taxon>Cytophagia</taxon>
        <taxon>Cytophagales</taxon>
        <taxon>Cyclobacteriaceae</taxon>
        <taxon>Echinicola</taxon>
    </lineage>
</organism>
<dbReference type="Gene3D" id="2.40.170.20">
    <property type="entry name" value="TonB-dependent receptor, beta-barrel domain"/>
    <property type="match status" value="1"/>
</dbReference>
<evidence type="ECO:0000256" key="2">
    <source>
        <dbReference type="ARBA" id="ARBA00022448"/>
    </source>
</evidence>
<comment type="subcellular location">
    <subcellularLocation>
        <location evidence="1 10">Cell outer membrane</location>
        <topology evidence="1 10">Multi-pass membrane protein</topology>
    </subcellularLocation>
</comment>